<dbReference type="AlphaFoldDB" id="A0A9X1NIN6"/>
<dbReference type="Pfam" id="PF00583">
    <property type="entry name" value="Acetyltransf_1"/>
    <property type="match status" value="1"/>
</dbReference>
<organism evidence="2 3">
    <name type="scientific">Kineosporia babensis</name>
    <dbReference type="NCBI Taxonomy" id="499548"/>
    <lineage>
        <taxon>Bacteria</taxon>
        <taxon>Bacillati</taxon>
        <taxon>Actinomycetota</taxon>
        <taxon>Actinomycetes</taxon>
        <taxon>Kineosporiales</taxon>
        <taxon>Kineosporiaceae</taxon>
        <taxon>Kineosporia</taxon>
    </lineage>
</organism>
<keyword evidence="3" id="KW-1185">Reference proteome</keyword>
<dbReference type="Gene3D" id="3.40.630.30">
    <property type="match status" value="1"/>
</dbReference>
<name>A0A9X1NIN6_9ACTN</name>
<sequence>MVWQTERPVTELVGAAGELWAAEPAVNTMLLSLTGGSAPHTGGWWRAPDGSVAGSYLHSTIGMLLLGSMPPRSASVLAERLAGDRKPLSARGVQGPRALVEEFVAVWEARTGARAAATMDQALHRLGTLIGPEPGPEGWARTAGPGDRDRLLGWFTAFGEETGAIVDLPAAVDARLATGLLTIWEHQGRPVSLAGSTVPARGSSRITSVYTPPPLRGNSFAAGAVSASVRQAQAQGADSVVLFTDMANPTSNALYRRLGFERITDFRQVLYATT</sequence>
<keyword evidence="2" id="KW-0808">Transferase</keyword>
<protein>
    <submittedName>
        <fullName evidence="2">GNAT family N-acetyltransferase</fullName>
        <ecNumber evidence="2">2.3.1.-</ecNumber>
    </submittedName>
</protein>
<dbReference type="InterPro" id="IPR016181">
    <property type="entry name" value="Acyl_CoA_acyltransferase"/>
</dbReference>
<evidence type="ECO:0000313" key="3">
    <source>
        <dbReference type="Proteomes" id="UP001138997"/>
    </source>
</evidence>
<dbReference type="EC" id="2.3.1.-" evidence="2"/>
<evidence type="ECO:0000259" key="1">
    <source>
        <dbReference type="PROSITE" id="PS51186"/>
    </source>
</evidence>
<proteinExistence type="predicted"/>
<reference evidence="2" key="1">
    <citation type="submission" date="2021-11" db="EMBL/GenBank/DDBJ databases">
        <title>Streptomyces corallinus and Kineosporia corallina sp. nov., two new coral-derived marine actinobacteria.</title>
        <authorList>
            <person name="Buangrab K."/>
            <person name="Sutthacheep M."/>
            <person name="Yeemin T."/>
            <person name="Harunari E."/>
            <person name="Igarashi Y."/>
            <person name="Sripreechasak P."/>
            <person name="Kanchanasin P."/>
            <person name="Tanasupawat S."/>
            <person name="Phongsopitanun W."/>
        </authorList>
    </citation>
    <scope>NUCLEOTIDE SEQUENCE</scope>
    <source>
        <strain evidence="2">JCM 31032</strain>
    </source>
</reference>
<dbReference type="Proteomes" id="UP001138997">
    <property type="component" value="Unassembled WGS sequence"/>
</dbReference>
<dbReference type="PROSITE" id="PS51186">
    <property type="entry name" value="GNAT"/>
    <property type="match status" value="1"/>
</dbReference>
<dbReference type="RefSeq" id="WP_231447661.1">
    <property type="nucleotide sequence ID" value="NZ_JAJOMB010000018.1"/>
</dbReference>
<dbReference type="GO" id="GO:0016747">
    <property type="term" value="F:acyltransferase activity, transferring groups other than amino-acyl groups"/>
    <property type="evidence" value="ECO:0007669"/>
    <property type="project" value="InterPro"/>
</dbReference>
<dbReference type="SUPFAM" id="SSF55729">
    <property type="entry name" value="Acyl-CoA N-acyltransferases (Nat)"/>
    <property type="match status" value="1"/>
</dbReference>
<feature type="domain" description="N-acetyltransferase" evidence="1">
    <location>
        <begin position="138"/>
        <end position="274"/>
    </location>
</feature>
<gene>
    <name evidence="2" type="ORF">LR394_28545</name>
</gene>
<dbReference type="EMBL" id="JAJOMB010000018">
    <property type="protein sequence ID" value="MCD5314858.1"/>
    <property type="molecule type" value="Genomic_DNA"/>
</dbReference>
<accession>A0A9X1NIN6</accession>
<comment type="caution">
    <text evidence="2">The sequence shown here is derived from an EMBL/GenBank/DDBJ whole genome shotgun (WGS) entry which is preliminary data.</text>
</comment>
<dbReference type="InterPro" id="IPR000182">
    <property type="entry name" value="GNAT_dom"/>
</dbReference>
<evidence type="ECO:0000313" key="2">
    <source>
        <dbReference type="EMBL" id="MCD5314858.1"/>
    </source>
</evidence>
<keyword evidence="2" id="KW-0012">Acyltransferase</keyword>